<name>A0A6S7JJ23_PARCT</name>
<evidence type="ECO:0000256" key="2">
    <source>
        <dbReference type="PIRSR" id="PIRSR602401-1"/>
    </source>
</evidence>
<keyword evidence="2 3" id="KW-0479">Metal-binding</keyword>
<dbReference type="InterPro" id="IPR017972">
    <property type="entry name" value="Cyt_P450_CS"/>
</dbReference>
<feature type="binding site" description="axial binding residue" evidence="2">
    <location>
        <position position="452"/>
    </location>
    <ligand>
        <name>heme</name>
        <dbReference type="ChEBI" id="CHEBI:30413"/>
    </ligand>
    <ligandPart>
        <name>Fe</name>
        <dbReference type="ChEBI" id="CHEBI:18248"/>
    </ligandPart>
</feature>
<accession>A0A6S7JJ23</accession>
<organism evidence="4 5">
    <name type="scientific">Paramuricea clavata</name>
    <name type="common">Red gorgonian</name>
    <name type="synonym">Violescent sea-whip</name>
    <dbReference type="NCBI Taxonomy" id="317549"/>
    <lineage>
        <taxon>Eukaryota</taxon>
        <taxon>Metazoa</taxon>
        <taxon>Cnidaria</taxon>
        <taxon>Anthozoa</taxon>
        <taxon>Octocorallia</taxon>
        <taxon>Malacalcyonacea</taxon>
        <taxon>Plexauridae</taxon>
        <taxon>Paramuricea</taxon>
    </lineage>
</organism>
<sequence>MAVTVLCLISYILAPILLGCFGCVLFFVAYLYYVHKINDHLPGPPRSSFISGHLPDMWKYKAETGRTTSEFLLKKRLEYGPIFILFFIRKPIVFLGDATYLRHVYINNHASLFKSSFFYPKFGFVYGERGAGYGLVSNTNEASWRQLMNPAFHRKCLKDFMNNFNNVCDIFMTRLDRVVDGGKPTSMLQEFTKVTLEAMSQVSFNINTHAIEDTNSPFPGAIRHYLCGVQDNIDIPLHPALLGIFQFKLFQNVIKREQIDAARFLRKFASDCTTTRMKDIADDKAVPDDLLSLLIKDGSLTLDDIIDEFVTIFLAGQETTANSLSFTLYEIIRNPHVEAKLLNEVNEVLGGRDYVEFEDLAKLKYLGQVLEESLRKYPVAPAPSRVLAKDITVGGYHIPKGNGIDSLQIFFSMNPEIWENPDVFDPERFSETKNIPNFSMTHFPFSIGPRNCIGQTFSKFESQVILVKLLQKFQFRLLPGQTNRVKARLTSTPRDGVMCEVTRHE</sequence>
<proteinExistence type="inferred from homology"/>
<evidence type="ECO:0000256" key="1">
    <source>
        <dbReference type="ARBA" id="ARBA00010617"/>
    </source>
</evidence>
<dbReference type="Proteomes" id="UP001152795">
    <property type="component" value="Unassembled WGS sequence"/>
</dbReference>
<protein>
    <submittedName>
        <fullName evidence="4">Cholesterol 24-hydroxylase-like</fullName>
    </submittedName>
</protein>
<dbReference type="GO" id="GO:0020037">
    <property type="term" value="F:heme binding"/>
    <property type="evidence" value="ECO:0007669"/>
    <property type="project" value="InterPro"/>
</dbReference>
<dbReference type="SUPFAM" id="SSF48264">
    <property type="entry name" value="Cytochrome P450"/>
    <property type="match status" value="1"/>
</dbReference>
<comment type="similarity">
    <text evidence="1 3">Belongs to the cytochrome P450 family.</text>
</comment>
<dbReference type="AlphaFoldDB" id="A0A6S7JJ23"/>
<evidence type="ECO:0000256" key="3">
    <source>
        <dbReference type="RuleBase" id="RU000461"/>
    </source>
</evidence>
<reference evidence="4" key="1">
    <citation type="submission" date="2020-04" db="EMBL/GenBank/DDBJ databases">
        <authorList>
            <person name="Alioto T."/>
            <person name="Alioto T."/>
            <person name="Gomez Garrido J."/>
        </authorList>
    </citation>
    <scope>NUCLEOTIDE SEQUENCE</scope>
    <source>
        <strain evidence="4">A484AB</strain>
    </source>
</reference>
<keyword evidence="3" id="KW-0560">Oxidoreductase</keyword>
<dbReference type="InterPro" id="IPR001128">
    <property type="entry name" value="Cyt_P450"/>
</dbReference>
<dbReference type="EMBL" id="CACRXK020018366">
    <property type="protein sequence ID" value="CAB4032395.1"/>
    <property type="molecule type" value="Genomic_DNA"/>
</dbReference>
<dbReference type="OrthoDB" id="1470350at2759"/>
<keyword evidence="2 3" id="KW-0408">Iron</keyword>
<keyword evidence="3" id="KW-0503">Monooxygenase</keyword>
<dbReference type="PRINTS" id="PR00463">
    <property type="entry name" value="EP450I"/>
</dbReference>
<keyword evidence="2 3" id="KW-0349">Heme</keyword>
<dbReference type="Gene3D" id="1.10.630.10">
    <property type="entry name" value="Cytochrome P450"/>
    <property type="match status" value="1"/>
</dbReference>
<evidence type="ECO:0000313" key="4">
    <source>
        <dbReference type="EMBL" id="CAB4032395.1"/>
    </source>
</evidence>
<comment type="caution">
    <text evidence="4">The sequence shown here is derived from an EMBL/GenBank/DDBJ whole genome shotgun (WGS) entry which is preliminary data.</text>
</comment>
<dbReference type="GO" id="GO:0005506">
    <property type="term" value="F:iron ion binding"/>
    <property type="evidence" value="ECO:0007669"/>
    <property type="project" value="InterPro"/>
</dbReference>
<keyword evidence="5" id="KW-1185">Reference proteome</keyword>
<dbReference type="GO" id="GO:0033781">
    <property type="term" value="F:cholesterol 24-hydroxylase activity"/>
    <property type="evidence" value="ECO:0007669"/>
    <property type="project" value="InterPro"/>
</dbReference>
<dbReference type="InterPro" id="IPR036396">
    <property type="entry name" value="Cyt_P450_sf"/>
</dbReference>
<gene>
    <name evidence="4" type="ORF">PACLA_8A014757</name>
</gene>
<dbReference type="Pfam" id="PF00067">
    <property type="entry name" value="p450"/>
    <property type="match status" value="1"/>
</dbReference>
<dbReference type="PRINTS" id="PR00385">
    <property type="entry name" value="P450"/>
</dbReference>
<comment type="cofactor">
    <cofactor evidence="2">
        <name>heme</name>
        <dbReference type="ChEBI" id="CHEBI:30413"/>
    </cofactor>
</comment>
<dbReference type="PANTHER" id="PTHR24293">
    <property type="entry name" value="CYTOCHROME P450 FAMILY 46 SUBFAMILY A"/>
    <property type="match status" value="1"/>
</dbReference>
<dbReference type="GO" id="GO:0006707">
    <property type="term" value="P:cholesterol catabolic process"/>
    <property type="evidence" value="ECO:0007669"/>
    <property type="project" value="InterPro"/>
</dbReference>
<dbReference type="PROSITE" id="PS00086">
    <property type="entry name" value="CYTOCHROME_P450"/>
    <property type="match status" value="1"/>
</dbReference>
<dbReference type="InterPro" id="IPR002401">
    <property type="entry name" value="Cyt_P450_E_grp-I"/>
</dbReference>
<evidence type="ECO:0000313" key="5">
    <source>
        <dbReference type="Proteomes" id="UP001152795"/>
    </source>
</evidence>
<dbReference type="PANTHER" id="PTHR24293:SF0">
    <property type="entry name" value="CYP46A1 PROTEIN-RELATED"/>
    <property type="match status" value="1"/>
</dbReference>
<dbReference type="InterPro" id="IPR039983">
    <property type="entry name" value="CYP46A1"/>
</dbReference>